<evidence type="ECO:0000313" key="1">
    <source>
        <dbReference type="EMBL" id="GAA4647759.1"/>
    </source>
</evidence>
<sequence length="209" mass="24218">MIECKKFFSKKKLIKIYSSINVSKSGSFDFVESYHFLHDPKRPDEKIKIALSTCKGSWRGNKLKKRDGVCAEAYMLDLDQKTIYGNVFDQVMKKSFCIYSLYVDDEYRGLGMADVMFLLAAQYARYFGKEYLLLVYPASGLGDFYQKYGLYPASIAFSQMRMELLALYQNSVPAEVLMQRYNEFYLLQGASDFVEMVAKNRVCEKWDAS</sequence>
<dbReference type="SUPFAM" id="SSF55729">
    <property type="entry name" value="Acyl-CoA N-acyltransferases (Nat)"/>
    <property type="match status" value="1"/>
</dbReference>
<dbReference type="RefSeq" id="WP_345192585.1">
    <property type="nucleotide sequence ID" value="NZ_BAABFL010000003.1"/>
</dbReference>
<gene>
    <name evidence="1" type="ORF">GCM10023116_00210</name>
</gene>
<dbReference type="InterPro" id="IPR016181">
    <property type="entry name" value="Acyl_CoA_acyltransferase"/>
</dbReference>
<reference evidence="2" key="1">
    <citation type="journal article" date="2019" name="Int. J. Syst. Evol. Microbiol.">
        <title>The Global Catalogue of Microorganisms (GCM) 10K type strain sequencing project: providing services to taxonomists for standard genome sequencing and annotation.</title>
        <authorList>
            <consortium name="The Broad Institute Genomics Platform"/>
            <consortium name="The Broad Institute Genome Sequencing Center for Infectious Disease"/>
            <person name="Wu L."/>
            <person name="Ma J."/>
        </authorList>
    </citation>
    <scope>NUCLEOTIDE SEQUENCE [LARGE SCALE GENOMIC DNA]</scope>
    <source>
        <strain evidence="2">JCM 17805</strain>
    </source>
</reference>
<organism evidence="1 2">
    <name type="scientific">Kistimonas scapharcae</name>
    <dbReference type="NCBI Taxonomy" id="1036133"/>
    <lineage>
        <taxon>Bacteria</taxon>
        <taxon>Pseudomonadati</taxon>
        <taxon>Pseudomonadota</taxon>
        <taxon>Gammaproteobacteria</taxon>
        <taxon>Oceanospirillales</taxon>
        <taxon>Endozoicomonadaceae</taxon>
        <taxon>Kistimonas</taxon>
    </lineage>
</organism>
<evidence type="ECO:0000313" key="2">
    <source>
        <dbReference type="Proteomes" id="UP001500604"/>
    </source>
</evidence>
<keyword evidence="2" id="KW-1185">Reference proteome</keyword>
<dbReference type="EMBL" id="BAABFL010000003">
    <property type="protein sequence ID" value="GAA4647759.1"/>
    <property type="molecule type" value="Genomic_DNA"/>
</dbReference>
<name>A0ABP8UXC4_9GAMM</name>
<comment type="caution">
    <text evidence="1">The sequence shown here is derived from an EMBL/GenBank/DDBJ whole genome shotgun (WGS) entry which is preliminary data.</text>
</comment>
<protein>
    <recommendedName>
        <fullName evidence="3">N-acetyltransferase domain-containing protein</fullName>
    </recommendedName>
</protein>
<dbReference type="Proteomes" id="UP001500604">
    <property type="component" value="Unassembled WGS sequence"/>
</dbReference>
<accession>A0ABP8UXC4</accession>
<dbReference type="Gene3D" id="3.40.630.30">
    <property type="match status" value="1"/>
</dbReference>
<proteinExistence type="predicted"/>
<evidence type="ECO:0008006" key="3">
    <source>
        <dbReference type="Google" id="ProtNLM"/>
    </source>
</evidence>